<gene>
    <name evidence="3" type="ORF">PGLA2088_LOCUS24157</name>
</gene>
<evidence type="ECO:0000313" key="4">
    <source>
        <dbReference type="Proteomes" id="UP000626109"/>
    </source>
</evidence>
<protein>
    <submittedName>
        <fullName evidence="3">Uncharacterized protein</fullName>
    </submittedName>
</protein>
<feature type="transmembrane region" description="Helical" evidence="2">
    <location>
        <begin position="206"/>
        <end position="226"/>
    </location>
</feature>
<feature type="compositionally biased region" description="Basic and acidic residues" evidence="1">
    <location>
        <begin position="620"/>
        <end position="631"/>
    </location>
</feature>
<keyword evidence="2" id="KW-0472">Membrane</keyword>
<feature type="compositionally biased region" description="Acidic residues" evidence="1">
    <location>
        <begin position="430"/>
        <end position="442"/>
    </location>
</feature>
<dbReference type="Proteomes" id="UP000626109">
    <property type="component" value="Unassembled WGS sequence"/>
</dbReference>
<feature type="compositionally biased region" description="Low complexity" evidence="1">
    <location>
        <begin position="594"/>
        <end position="612"/>
    </location>
</feature>
<feature type="transmembrane region" description="Helical" evidence="2">
    <location>
        <begin position="12"/>
        <end position="31"/>
    </location>
</feature>
<feature type="region of interest" description="Disordered" evidence="1">
    <location>
        <begin position="421"/>
        <end position="446"/>
    </location>
</feature>
<evidence type="ECO:0000256" key="1">
    <source>
        <dbReference type="SAM" id="MobiDB-lite"/>
    </source>
</evidence>
<keyword evidence="2" id="KW-1133">Transmembrane helix</keyword>
<evidence type="ECO:0000256" key="2">
    <source>
        <dbReference type="SAM" id="Phobius"/>
    </source>
</evidence>
<dbReference type="AlphaFoldDB" id="A0A813JR14"/>
<accession>A0A813JR14</accession>
<reference evidence="3" key="1">
    <citation type="submission" date="2021-02" db="EMBL/GenBank/DDBJ databases">
        <authorList>
            <person name="Dougan E. K."/>
            <person name="Rhodes N."/>
            <person name="Thang M."/>
            <person name="Chan C."/>
        </authorList>
    </citation>
    <scope>NUCLEOTIDE SEQUENCE</scope>
</reference>
<organism evidence="3 4">
    <name type="scientific">Polarella glacialis</name>
    <name type="common">Dinoflagellate</name>
    <dbReference type="NCBI Taxonomy" id="89957"/>
    <lineage>
        <taxon>Eukaryota</taxon>
        <taxon>Sar</taxon>
        <taxon>Alveolata</taxon>
        <taxon>Dinophyceae</taxon>
        <taxon>Suessiales</taxon>
        <taxon>Suessiaceae</taxon>
        <taxon>Polarella</taxon>
    </lineage>
</organism>
<feature type="region of interest" description="Disordered" evidence="1">
    <location>
        <begin position="581"/>
        <end position="671"/>
    </location>
</feature>
<proteinExistence type="predicted"/>
<feature type="compositionally biased region" description="Polar residues" evidence="1">
    <location>
        <begin position="632"/>
        <end position="642"/>
    </location>
</feature>
<evidence type="ECO:0000313" key="3">
    <source>
        <dbReference type="EMBL" id="CAE8684845.1"/>
    </source>
</evidence>
<name>A0A813JR14_POLGL</name>
<keyword evidence="2" id="KW-0812">Transmembrane</keyword>
<dbReference type="EMBL" id="CAJNNW010026373">
    <property type="protein sequence ID" value="CAE8684845.1"/>
    <property type="molecule type" value="Genomic_DNA"/>
</dbReference>
<comment type="caution">
    <text evidence="3">The sequence shown here is derived from an EMBL/GenBank/DDBJ whole genome shotgun (WGS) entry which is preliminary data.</text>
</comment>
<sequence length="671" mass="75281">MAQEASDVVAARLYLALLGCFLLCYMCYLLVQCRRSNLRRFWGNMFKNFQRICKSRGEERHKQQIHRQRIRWATRFAECLLHMAAVKHLSGLVAVLIEQDTEVLDFVLSILTRDYMAIFLFFIVILSPTRFVVKILDASQLLFSAWLIYISVASPTREISTGHLLVRIVSGLVTGNAWISCPCQLAILIFSCVFSTGDKQARFEDLWIEIWSSGIIVTALIVYEMVIRRWVIDTVPAVSEATQRRLLCALCDAVVTLGPNLHISESAKKLANLLGQLQDYRDAGRSPSLEGSHFLDFIVDTDKLRFLRFVDRSALDWQAGPGSEPAPAEALNVQLTSGGPGVSHQVQLFHSRFLDPDGKVSHLIGIIREAGPPPICGDQSEYAAARLHRGTIARSRSFEESSDPSGLTDSISVVEARKKLERHDGQGLDEKEEQQDAEEEQDSITPLRRKAQDVTVAFQQLKFIVKDNRKGVKPVVTASLLHHEELLKWATQWASTKDWMQDFVNAAVRPLNPTSWPSDAGEPSSLSFQVAFSGTCSLPPDLLTRAAEESSFGTAGSLNPSHRVARRLEIGRMKLRLRSSSQQVLGFRSEEKQQQIQQLHQQQQPQQQQQQQGSGQYHLARAEEGTSRRQEQAPSPATSSRQGFRRYQSEAFTYNESPPAGARQSRGPISL</sequence>
<feature type="transmembrane region" description="Helical" evidence="2">
    <location>
        <begin position="164"/>
        <end position="194"/>
    </location>
</feature>